<name>A0A382A618_9ZZZZ</name>
<dbReference type="EMBL" id="UINC01024058">
    <property type="protein sequence ID" value="SVA96976.1"/>
    <property type="molecule type" value="Genomic_DNA"/>
</dbReference>
<evidence type="ECO:0000313" key="1">
    <source>
        <dbReference type="EMBL" id="SVA96976.1"/>
    </source>
</evidence>
<organism evidence="1">
    <name type="scientific">marine metagenome</name>
    <dbReference type="NCBI Taxonomy" id="408172"/>
    <lineage>
        <taxon>unclassified sequences</taxon>
        <taxon>metagenomes</taxon>
        <taxon>ecological metagenomes</taxon>
    </lineage>
</organism>
<proteinExistence type="predicted"/>
<dbReference type="AlphaFoldDB" id="A0A382A618"/>
<reference evidence="1" key="1">
    <citation type="submission" date="2018-05" db="EMBL/GenBank/DDBJ databases">
        <authorList>
            <person name="Lanie J.A."/>
            <person name="Ng W.-L."/>
            <person name="Kazmierczak K.M."/>
            <person name="Andrzejewski T.M."/>
            <person name="Davidsen T.M."/>
            <person name="Wayne K.J."/>
            <person name="Tettelin H."/>
            <person name="Glass J.I."/>
            <person name="Rusch D."/>
            <person name="Podicherti R."/>
            <person name="Tsui H.-C.T."/>
            <person name="Winkler M.E."/>
        </authorList>
    </citation>
    <scope>NUCLEOTIDE SEQUENCE</scope>
</reference>
<sequence>MALQKTHGRMVEDASIGTADIADSAITTVKIPDNAVTDAKIVGLTSSKLSGALPAISGAALTDTIYDIAFIAGFDKDMVKEDVSVRTYGEIVMARAGTFVGEAGYVDTVATGAILIVDIQKNGSSIYSTKPQFAISATALTAGTLSTTSFAVNDRITFKVTQKGSSAAGKGVRFTLKCKV</sequence>
<gene>
    <name evidence="1" type="ORF">METZ01_LOCUS149830</name>
</gene>
<accession>A0A382A618</accession>
<protein>
    <submittedName>
        <fullName evidence="1">Uncharacterized protein</fullName>
    </submittedName>
</protein>